<name>A0A0X3XD65_STRVO</name>
<evidence type="ECO:0000313" key="2">
    <source>
        <dbReference type="Proteomes" id="UP000053413"/>
    </source>
</evidence>
<dbReference type="Proteomes" id="UP000053413">
    <property type="component" value="Unassembled WGS sequence"/>
</dbReference>
<dbReference type="OrthoDB" id="3671040at2"/>
<organism evidence="1 2">
    <name type="scientific">Streptomyces violaceusniger</name>
    <dbReference type="NCBI Taxonomy" id="68280"/>
    <lineage>
        <taxon>Bacteria</taxon>
        <taxon>Bacillati</taxon>
        <taxon>Actinomycetota</taxon>
        <taxon>Actinomycetes</taxon>
        <taxon>Kitasatosporales</taxon>
        <taxon>Streptomycetaceae</taxon>
        <taxon>Streptomyces</taxon>
        <taxon>Streptomyces violaceusniger group</taxon>
    </lineage>
</organism>
<dbReference type="EMBL" id="LLZJ01000004">
    <property type="protein sequence ID" value="KUL66954.1"/>
    <property type="molecule type" value="Genomic_DNA"/>
</dbReference>
<accession>A0A0X3XD65</accession>
<evidence type="ECO:0000313" key="1">
    <source>
        <dbReference type="EMBL" id="KUL66954.1"/>
    </source>
</evidence>
<comment type="caution">
    <text evidence="1">The sequence shown here is derived from an EMBL/GenBank/DDBJ whole genome shotgun (WGS) entry which is preliminary data.</text>
</comment>
<dbReference type="RefSeq" id="WP_059142041.1">
    <property type="nucleotide sequence ID" value="NZ_LLZJ01000004.1"/>
</dbReference>
<sequence>MGGWLLRRHTPGLIEQVPHPLLLVRPGTVRGAGTVKVRRALLRERSLRGEVRARQAEFGPGVGEPCRGGAA</sequence>
<dbReference type="AlphaFoldDB" id="A0A0X3XD65"/>
<gene>
    <name evidence="1" type="ORF">ADL28_02295</name>
</gene>
<reference evidence="2" key="1">
    <citation type="submission" date="2015-10" db="EMBL/GenBank/DDBJ databases">
        <authorList>
            <person name="Ju K.-S."/>
            <person name="Doroghazi J.R."/>
            <person name="Metcalf W.W."/>
        </authorList>
    </citation>
    <scope>NUCLEOTIDE SEQUENCE [LARGE SCALE GENOMIC DNA]</scope>
    <source>
        <strain evidence="2">NRRL F-8817</strain>
    </source>
</reference>
<proteinExistence type="predicted"/>
<protein>
    <submittedName>
        <fullName evidence="1">Uncharacterized protein</fullName>
    </submittedName>
</protein>